<dbReference type="STRING" id="40998.A0A2P7Z2E6"/>
<dbReference type="GO" id="GO:0051301">
    <property type="term" value="P:cell division"/>
    <property type="evidence" value="ECO:0007669"/>
    <property type="project" value="TreeGrafter"/>
</dbReference>
<evidence type="ECO:0000256" key="5">
    <source>
        <dbReference type="SAM" id="MobiDB-lite"/>
    </source>
</evidence>
<protein>
    <submittedName>
        <fullName evidence="6">Uncharacterized protein</fullName>
    </submittedName>
</protein>
<comment type="caution">
    <text evidence="6">The sequence shown here is derived from an EMBL/GenBank/DDBJ whole genome shotgun (WGS) entry which is preliminary data.</text>
</comment>
<feature type="compositionally biased region" description="Polar residues" evidence="5">
    <location>
        <begin position="263"/>
        <end position="272"/>
    </location>
</feature>
<sequence>MASVATQMSAQLRQLVFYHLDNESLDNANFLAGRLVALDPRNADSLHLLALSYFKMGRYKAAHELSAKYGSTGKHLGCAYVYALSCEALEEYTDGVTALDKAKALWLGRNHWNKHSDTSRKHLPDAGMVWNLLAKLWRGHGDLHRAGECFIEAHKLNPLIWESFTGLCDIGADVNIAGCFKLTPEMVESSTTVMSGANGTSEDNHTAAQAIPMHMNGQLAVATPTNDPFITNGKTSSEWSFQFPKIKGKGMFGSPPKAVAQPSWETPTTNGNPDEDVEMGGIEQDVLGSVRDVPPPAPVRRSKTLSRLGFDSSKDPSRLQAPSLKSFGRTHSDTTDGEDTASQISRATTAHKRTLSGHTSATSDVSSQPRRSTRFLGQLTNSKPTTRAVPDSNNINAKREDPRKTTKPAAAAKGRGTSTVGRVVSGNRKIMPPGTDAKNPRLPGRNSVSVPPVPAMKTAAETIVLPDTAAIENLLATFKQLGVGYLAQSQYDSKRSIEAYQALPIIHKDTAWIQGQLGKAYYEAAEYTKSEECFARMLKLQPSRIEDTEYYSTVLWQLKKPVHLSHLSHILKDLDYEAPQTWCAVGNAFSASREHQQAIVCFKRAVQMSPKFYYAWTLMGHELLTIENFDEAIRAYRKGVGKERRGYAGWYGLGKCFERMGKYEEAERHYRIAASINEQNHVLFICIGVVLERMKHRREALVQYTHAIQLCPTSAMGRFRKARTLMTLKLYSDTLDELTELVSIAPEEANVWFMLGKCHKAQRNRGEALKCFTTALNLDAKATMYIKDAMEGIDDSDEEEDDSD</sequence>
<evidence type="ECO:0000256" key="3">
    <source>
        <dbReference type="ARBA" id="ARBA00038210"/>
    </source>
</evidence>
<dbReference type="InterPro" id="IPR019734">
    <property type="entry name" value="TPR_rpt"/>
</dbReference>
<evidence type="ECO:0000313" key="6">
    <source>
        <dbReference type="EMBL" id="PSK42392.1"/>
    </source>
</evidence>
<dbReference type="PANTHER" id="PTHR12558">
    <property type="entry name" value="CELL DIVISION CYCLE 16,23,27"/>
    <property type="match status" value="1"/>
</dbReference>
<dbReference type="Gene3D" id="1.25.40.10">
    <property type="entry name" value="Tetratricopeptide repeat domain"/>
    <property type="match status" value="4"/>
</dbReference>
<feature type="repeat" description="TPR" evidence="4">
    <location>
        <begin position="647"/>
        <end position="680"/>
    </location>
</feature>
<feature type="compositionally biased region" description="Polar residues" evidence="5">
    <location>
        <begin position="356"/>
        <end position="370"/>
    </location>
</feature>
<keyword evidence="1" id="KW-0677">Repeat</keyword>
<feature type="repeat" description="TPR" evidence="4">
    <location>
        <begin position="579"/>
        <end position="612"/>
    </location>
</feature>
<dbReference type="Pfam" id="PF12895">
    <property type="entry name" value="ANAPC3"/>
    <property type="match status" value="1"/>
</dbReference>
<dbReference type="InterPro" id="IPR013105">
    <property type="entry name" value="TPR_2"/>
</dbReference>
<dbReference type="PANTHER" id="PTHR12558:SF13">
    <property type="entry name" value="CELL DIVISION CYCLE PROTEIN 27 HOMOLOG"/>
    <property type="match status" value="1"/>
</dbReference>
<dbReference type="EMBL" id="NHZQ01000335">
    <property type="protein sequence ID" value="PSK42392.1"/>
    <property type="molecule type" value="Genomic_DNA"/>
</dbReference>
<keyword evidence="7" id="KW-1185">Reference proteome</keyword>
<dbReference type="Pfam" id="PF13432">
    <property type="entry name" value="TPR_16"/>
    <property type="match status" value="1"/>
</dbReference>
<organism evidence="6 7">
    <name type="scientific">Elsinoe australis</name>
    <dbReference type="NCBI Taxonomy" id="40998"/>
    <lineage>
        <taxon>Eukaryota</taxon>
        <taxon>Fungi</taxon>
        <taxon>Dikarya</taxon>
        <taxon>Ascomycota</taxon>
        <taxon>Pezizomycotina</taxon>
        <taxon>Dothideomycetes</taxon>
        <taxon>Dothideomycetidae</taxon>
        <taxon>Myriangiales</taxon>
        <taxon>Elsinoaceae</taxon>
        <taxon>Elsinoe</taxon>
    </lineage>
</organism>
<dbReference type="InterPro" id="IPR011990">
    <property type="entry name" value="TPR-like_helical_dom_sf"/>
</dbReference>
<feature type="repeat" description="TPR" evidence="4">
    <location>
        <begin position="749"/>
        <end position="782"/>
    </location>
</feature>
<evidence type="ECO:0000256" key="2">
    <source>
        <dbReference type="ARBA" id="ARBA00022803"/>
    </source>
</evidence>
<dbReference type="SUPFAM" id="SSF48452">
    <property type="entry name" value="TPR-like"/>
    <property type="match status" value="2"/>
</dbReference>
<evidence type="ECO:0000313" key="7">
    <source>
        <dbReference type="Proteomes" id="UP000243723"/>
    </source>
</evidence>
<feature type="region of interest" description="Disordered" evidence="5">
    <location>
        <begin position="250"/>
        <end position="451"/>
    </location>
</feature>
<dbReference type="PROSITE" id="PS50005">
    <property type="entry name" value="TPR"/>
    <property type="match status" value="4"/>
</dbReference>
<dbReference type="GO" id="GO:0031145">
    <property type="term" value="P:anaphase-promoting complex-dependent catabolic process"/>
    <property type="evidence" value="ECO:0007669"/>
    <property type="project" value="TreeGrafter"/>
</dbReference>
<dbReference type="Pfam" id="PF07719">
    <property type="entry name" value="TPR_2"/>
    <property type="match status" value="1"/>
</dbReference>
<dbReference type="GO" id="GO:0005680">
    <property type="term" value="C:anaphase-promoting complex"/>
    <property type="evidence" value="ECO:0007669"/>
    <property type="project" value="TreeGrafter"/>
</dbReference>
<dbReference type="Pfam" id="PF13181">
    <property type="entry name" value="TPR_8"/>
    <property type="match status" value="1"/>
</dbReference>
<reference evidence="6 7" key="1">
    <citation type="submission" date="2017-05" db="EMBL/GenBank/DDBJ databases">
        <title>Draft genome sequence of Elsinoe australis.</title>
        <authorList>
            <person name="Cheng Q."/>
        </authorList>
    </citation>
    <scope>NUCLEOTIDE SEQUENCE [LARGE SCALE GENOMIC DNA]</scope>
    <source>
        <strain evidence="6 7">NL1</strain>
    </source>
</reference>
<feature type="compositionally biased region" description="Polar residues" evidence="5">
    <location>
        <begin position="378"/>
        <end position="396"/>
    </location>
</feature>
<keyword evidence="2 4" id="KW-0802">TPR repeat</keyword>
<dbReference type="AlphaFoldDB" id="A0A2P7Z2E6"/>
<accession>A0A2P7Z2E6</accession>
<dbReference type="GO" id="GO:0016567">
    <property type="term" value="P:protein ubiquitination"/>
    <property type="evidence" value="ECO:0007669"/>
    <property type="project" value="TreeGrafter"/>
</dbReference>
<dbReference type="GO" id="GO:0007091">
    <property type="term" value="P:metaphase/anaphase transition of mitotic cell cycle"/>
    <property type="evidence" value="ECO:0007669"/>
    <property type="project" value="TreeGrafter"/>
</dbReference>
<feature type="compositionally biased region" description="Low complexity" evidence="5">
    <location>
        <begin position="407"/>
        <end position="417"/>
    </location>
</feature>
<dbReference type="GO" id="GO:0005737">
    <property type="term" value="C:cytoplasm"/>
    <property type="evidence" value="ECO:0007669"/>
    <property type="project" value="TreeGrafter"/>
</dbReference>
<dbReference type="Proteomes" id="UP000243723">
    <property type="component" value="Unassembled WGS sequence"/>
</dbReference>
<proteinExistence type="inferred from homology"/>
<evidence type="ECO:0000256" key="1">
    <source>
        <dbReference type="ARBA" id="ARBA00022737"/>
    </source>
</evidence>
<dbReference type="SMART" id="SM00028">
    <property type="entry name" value="TPR"/>
    <property type="match status" value="8"/>
</dbReference>
<gene>
    <name evidence="6" type="ORF">B9Z65_4306</name>
</gene>
<dbReference type="OrthoDB" id="329563at2759"/>
<evidence type="ECO:0000256" key="4">
    <source>
        <dbReference type="PROSITE-ProRule" id="PRU00339"/>
    </source>
</evidence>
<name>A0A2P7Z2E6_9PEZI</name>
<comment type="similarity">
    <text evidence="3">Belongs to the APC3/CDC27 family.</text>
</comment>
<feature type="repeat" description="TPR" evidence="4">
    <location>
        <begin position="511"/>
        <end position="544"/>
    </location>
</feature>